<dbReference type="Proteomes" id="UP001165524">
    <property type="component" value="Unassembled WGS sequence"/>
</dbReference>
<evidence type="ECO:0000259" key="2">
    <source>
        <dbReference type="Pfam" id="PF01425"/>
    </source>
</evidence>
<evidence type="ECO:0000256" key="1">
    <source>
        <dbReference type="ARBA" id="ARBA00009199"/>
    </source>
</evidence>
<name>A0ABT0E702_9GAMM</name>
<evidence type="ECO:0000313" key="3">
    <source>
        <dbReference type="EMBL" id="MCK0537620.1"/>
    </source>
</evidence>
<reference evidence="3" key="1">
    <citation type="submission" date="2022-04" db="EMBL/GenBank/DDBJ databases">
        <title>Alcanivorax sp. CY1518 draft genome sequence.</title>
        <authorList>
            <person name="Zhao G."/>
            <person name="An M."/>
        </authorList>
    </citation>
    <scope>NUCLEOTIDE SEQUENCE</scope>
    <source>
        <strain evidence="3">CY1518</strain>
    </source>
</reference>
<organism evidence="3 4">
    <name type="scientific">Alcanivorax quisquiliarum</name>
    <dbReference type="NCBI Taxonomy" id="2933565"/>
    <lineage>
        <taxon>Bacteria</taxon>
        <taxon>Pseudomonadati</taxon>
        <taxon>Pseudomonadota</taxon>
        <taxon>Gammaproteobacteria</taxon>
        <taxon>Oceanospirillales</taxon>
        <taxon>Alcanivoracaceae</taxon>
        <taxon>Alcanivorax</taxon>
    </lineage>
</organism>
<dbReference type="InterPro" id="IPR020556">
    <property type="entry name" value="Amidase_CS"/>
</dbReference>
<dbReference type="Pfam" id="PF01425">
    <property type="entry name" value="Amidase"/>
    <property type="match status" value="1"/>
</dbReference>
<dbReference type="InterPro" id="IPR036928">
    <property type="entry name" value="AS_sf"/>
</dbReference>
<dbReference type="RefSeq" id="WP_246951392.1">
    <property type="nucleotide sequence ID" value="NZ_JALKII010000004.1"/>
</dbReference>
<comment type="similarity">
    <text evidence="1">Belongs to the amidase family.</text>
</comment>
<feature type="domain" description="Amidase" evidence="2">
    <location>
        <begin position="34"/>
        <end position="482"/>
    </location>
</feature>
<dbReference type="InterPro" id="IPR000120">
    <property type="entry name" value="Amidase"/>
</dbReference>
<dbReference type="InterPro" id="IPR023631">
    <property type="entry name" value="Amidase_dom"/>
</dbReference>
<dbReference type="PANTHER" id="PTHR11895">
    <property type="entry name" value="TRANSAMIDASE"/>
    <property type="match status" value="1"/>
</dbReference>
<keyword evidence="4" id="KW-1185">Reference proteome</keyword>
<dbReference type="PANTHER" id="PTHR11895:SF7">
    <property type="entry name" value="GLUTAMYL-TRNA(GLN) AMIDOTRANSFERASE SUBUNIT A, MITOCHONDRIAL"/>
    <property type="match status" value="1"/>
</dbReference>
<sequence length="501" mass="54728">MTTRDMRMNFEEYRKLDGLALAALVERGEVTPGELLELAIARAEQVNPALNGLILPLYEQARRRAAGRLSGPFAGVPMLVKDLFQEMDGVPHAMGNRALKQLGYRATADSELVRRWQAAGVVIMGRTNTPEFGAKGITEPLAWGATRNPWDTERTPGGSSGGSAALVAAGVVPFAGANDGGGSIRIPAACCGLFGLKPGRGRTPWGPQFTEAMHGMSINHVVTRSVRDSAALLDATHGDEPGAMFRLAPPERPYLEEVQREPGKLRIGYSVRSPIGTPVHEEAERAVQNAVRLLVSLGHEVEEAEPEIDGEQMTADWLQMWFSHCAATVDLVRQQTGCDDDGFEPDTLVMAAFGRSIRANEYVENYQRWQLYTQQLAAFMQRYDFWLTPTLAMPPAKIGELATPAWQQTAARLVMKVGASRLVLKSGMLEKMARENLRYTPFTQVGNVTGVPAMSVPLHWCANGLPMGVQFIGYHGDEGKLLRLAAQLEQASPWMARVPAI</sequence>
<dbReference type="Gene3D" id="3.90.1300.10">
    <property type="entry name" value="Amidase signature (AS) domain"/>
    <property type="match status" value="1"/>
</dbReference>
<evidence type="ECO:0000313" key="4">
    <source>
        <dbReference type="Proteomes" id="UP001165524"/>
    </source>
</evidence>
<accession>A0ABT0E702</accession>
<proteinExistence type="inferred from homology"/>
<dbReference type="SUPFAM" id="SSF75304">
    <property type="entry name" value="Amidase signature (AS) enzymes"/>
    <property type="match status" value="1"/>
</dbReference>
<comment type="caution">
    <text evidence="3">The sequence shown here is derived from an EMBL/GenBank/DDBJ whole genome shotgun (WGS) entry which is preliminary data.</text>
</comment>
<protein>
    <submittedName>
        <fullName evidence="3">Amidase</fullName>
    </submittedName>
</protein>
<dbReference type="EMBL" id="JALKII010000004">
    <property type="protein sequence ID" value="MCK0537620.1"/>
    <property type="molecule type" value="Genomic_DNA"/>
</dbReference>
<dbReference type="PROSITE" id="PS00571">
    <property type="entry name" value="AMIDASES"/>
    <property type="match status" value="1"/>
</dbReference>
<gene>
    <name evidence="3" type="ORF">MU846_07850</name>
</gene>